<dbReference type="InterPro" id="IPR003838">
    <property type="entry name" value="ABC3_permease_C"/>
</dbReference>
<reference evidence="9 10" key="1">
    <citation type="journal article" date="2015" name="Nature">
        <title>rRNA introns, odd ribosomes, and small enigmatic genomes across a large radiation of phyla.</title>
        <authorList>
            <person name="Brown C.T."/>
            <person name="Hug L.A."/>
            <person name="Thomas B.C."/>
            <person name="Sharon I."/>
            <person name="Castelle C.J."/>
            <person name="Singh A."/>
            <person name="Wilkins M.J."/>
            <person name="Williams K.H."/>
            <person name="Banfield J.F."/>
        </authorList>
    </citation>
    <scope>NUCLEOTIDE SEQUENCE [LARGE SCALE GENOMIC DNA]</scope>
</reference>
<evidence type="ECO:0000256" key="3">
    <source>
        <dbReference type="ARBA" id="ARBA00022692"/>
    </source>
</evidence>
<evidence type="ECO:0000256" key="1">
    <source>
        <dbReference type="ARBA" id="ARBA00004651"/>
    </source>
</evidence>
<evidence type="ECO:0000313" key="10">
    <source>
        <dbReference type="Proteomes" id="UP000034881"/>
    </source>
</evidence>
<evidence type="ECO:0000256" key="7">
    <source>
        <dbReference type="SAM" id="Phobius"/>
    </source>
</evidence>
<evidence type="ECO:0000259" key="8">
    <source>
        <dbReference type="Pfam" id="PF02687"/>
    </source>
</evidence>
<keyword evidence="2" id="KW-1003">Cell membrane</keyword>
<feature type="transmembrane region" description="Helical" evidence="7">
    <location>
        <begin position="316"/>
        <end position="345"/>
    </location>
</feature>
<proteinExistence type="inferred from homology"/>
<feature type="transmembrane region" description="Helical" evidence="7">
    <location>
        <begin position="268"/>
        <end position="295"/>
    </location>
</feature>
<sequence length="817" mass="87344">MTKLLFIKLLKDMRTVWGRIVMMVLAISLSLVVFSAMLYSLTLVQSNMTSGYMSTSPASARITLNPGVAPDQIETIVNEVKAETNVIDATMRSVISLKLQKDGDDSSSLQLFVAAPDDPMKLATFKIEQGEWPPPEDGILVERSALNSLNVKAGDTITVTSFDDKPVKFKITGVVHDQSLAPAGSEGGAGYISTDSLPLLGRPPLLNQLAITVSDQAGQTTPSRNRDTIVSTALEVANKLKATGNMEIEQVAVPPPYEHPHQGIANALLGALLAFGALSLLLSAILIATMLDGLLTQHISQIGIMKAIGASTSRILQLYGIMVLVVVVAATALAFLPGLALGRALAQLLLSSALNIDVTSLAVPLWVYATTIAAGILIPLLIALPPLLRASRRTVREALDDRGVVDNQGRAITRLYSWLGRLDGIDRILLMAFRNLFRRQARFLLSVGLLGIAGAIFVGGLNLMAGFQAIPKIITDAQRWDIQIRLTTPADTNQLKKIVENVPDVTAVETWNSATTGIQYPGEINVTRTYPDQGHGLLGLSALPANTTMFTTPYITDGRWLSASDTDAIVLPQTIRKTLPDVKVGSTIQLPIEDQVTTWRVIGMAEEVAGGTCPCVTKTGFEQAVSRPNQTNLLRITTDRHDKQSRIAIGKATTQALQEASIKAQNAQPLDSLLESAEGHSGILIYLIMLIAIAIGTVGLMGLGSAMSTNVIERTRELGVMSAIGARPAMVRRLVLFEGIFIALVSCVAAVIPALVLTQVMSVGIGNLFFSAPVPFQISTQAIIIWIIVVTLGATVATLAPAYRASRLTVREALAYL</sequence>
<keyword evidence="4 7" id="KW-1133">Transmembrane helix</keyword>
<gene>
    <name evidence="9" type="ORF">UT77_C0001G0226</name>
</gene>
<dbReference type="GO" id="GO:0022857">
    <property type="term" value="F:transmembrane transporter activity"/>
    <property type="evidence" value="ECO:0007669"/>
    <property type="project" value="TreeGrafter"/>
</dbReference>
<dbReference type="InterPro" id="IPR050250">
    <property type="entry name" value="Macrolide_Exporter_MacB"/>
</dbReference>
<feature type="transmembrane region" description="Helical" evidence="7">
    <location>
        <begin position="443"/>
        <end position="465"/>
    </location>
</feature>
<protein>
    <recommendedName>
        <fullName evidence="8">ABC3 transporter permease C-terminal domain-containing protein</fullName>
    </recommendedName>
</protein>
<evidence type="ECO:0000256" key="5">
    <source>
        <dbReference type="ARBA" id="ARBA00023136"/>
    </source>
</evidence>
<dbReference type="PANTHER" id="PTHR30572:SF4">
    <property type="entry name" value="ABC TRANSPORTER PERMEASE YTRF"/>
    <property type="match status" value="1"/>
</dbReference>
<dbReference type="Proteomes" id="UP000034881">
    <property type="component" value="Unassembled WGS sequence"/>
</dbReference>
<keyword evidence="3 7" id="KW-0812">Transmembrane</keyword>
<name>A0A0G0T6M8_9BACT</name>
<keyword evidence="5 7" id="KW-0472">Membrane</keyword>
<comment type="subcellular location">
    <subcellularLocation>
        <location evidence="1">Cell membrane</location>
        <topology evidence="1">Multi-pass membrane protein</topology>
    </subcellularLocation>
</comment>
<comment type="caution">
    <text evidence="9">The sequence shown here is derived from an EMBL/GenBank/DDBJ whole genome shotgun (WGS) entry which is preliminary data.</text>
</comment>
<feature type="transmembrane region" description="Helical" evidence="7">
    <location>
        <begin position="778"/>
        <end position="803"/>
    </location>
</feature>
<feature type="domain" description="ABC3 transporter permease C-terminal" evidence="8">
    <location>
        <begin position="274"/>
        <end position="393"/>
    </location>
</feature>
<dbReference type="AlphaFoldDB" id="A0A0G0T6M8"/>
<dbReference type="Pfam" id="PF02687">
    <property type="entry name" value="FtsX"/>
    <property type="match status" value="2"/>
</dbReference>
<comment type="similarity">
    <text evidence="6">Belongs to the ABC-4 integral membrane protein family.</text>
</comment>
<accession>A0A0G0T6M8</accession>
<evidence type="ECO:0000256" key="2">
    <source>
        <dbReference type="ARBA" id="ARBA00022475"/>
    </source>
</evidence>
<dbReference type="PANTHER" id="PTHR30572">
    <property type="entry name" value="MEMBRANE COMPONENT OF TRANSPORTER-RELATED"/>
    <property type="match status" value="1"/>
</dbReference>
<dbReference type="EMBL" id="LBYB01000001">
    <property type="protein sequence ID" value="KKR42775.1"/>
    <property type="molecule type" value="Genomic_DNA"/>
</dbReference>
<evidence type="ECO:0000256" key="4">
    <source>
        <dbReference type="ARBA" id="ARBA00022989"/>
    </source>
</evidence>
<organism evidence="9 10">
    <name type="scientific">Candidatus Daviesbacteria bacterium GW2011_GWC2_40_12</name>
    <dbReference type="NCBI Taxonomy" id="1618431"/>
    <lineage>
        <taxon>Bacteria</taxon>
        <taxon>Candidatus Daviesiibacteriota</taxon>
    </lineage>
</organism>
<dbReference type="GO" id="GO:0005886">
    <property type="term" value="C:plasma membrane"/>
    <property type="evidence" value="ECO:0007669"/>
    <property type="project" value="UniProtKB-SubCell"/>
</dbReference>
<feature type="transmembrane region" description="Helical" evidence="7">
    <location>
        <begin position="683"/>
        <end position="706"/>
    </location>
</feature>
<feature type="domain" description="ABC3 transporter permease C-terminal" evidence="8">
    <location>
        <begin position="690"/>
        <end position="809"/>
    </location>
</feature>
<feature type="transmembrane region" description="Helical" evidence="7">
    <location>
        <begin position="365"/>
        <end position="388"/>
    </location>
</feature>
<evidence type="ECO:0000313" key="9">
    <source>
        <dbReference type="EMBL" id="KKR42775.1"/>
    </source>
</evidence>
<feature type="transmembrane region" description="Helical" evidence="7">
    <location>
        <begin position="20"/>
        <end position="41"/>
    </location>
</feature>
<feature type="transmembrane region" description="Helical" evidence="7">
    <location>
        <begin position="734"/>
        <end position="758"/>
    </location>
</feature>
<evidence type="ECO:0000256" key="6">
    <source>
        <dbReference type="ARBA" id="ARBA00038076"/>
    </source>
</evidence>